<dbReference type="InterPro" id="IPR041682">
    <property type="entry name" value="AAA_14"/>
</dbReference>
<reference evidence="4" key="1">
    <citation type="submission" date="2012-11" db="EMBL/GenBank/DDBJ databases">
        <authorList>
            <person name="Lucero-Rivera Y.E."/>
            <person name="Tovar-Ramirez D."/>
        </authorList>
    </citation>
    <scope>NUCLEOTIDE SEQUENCE [LARGE SCALE GENOMIC DNA]</scope>
    <source>
        <strain evidence="4">Araruama</strain>
    </source>
</reference>
<dbReference type="Pfam" id="PF13173">
    <property type="entry name" value="AAA_14"/>
    <property type="match status" value="1"/>
</dbReference>
<evidence type="ECO:0000259" key="1">
    <source>
        <dbReference type="Pfam" id="PF13173"/>
    </source>
</evidence>
<evidence type="ECO:0000313" key="3">
    <source>
        <dbReference type="EMBL" id="ETR73323.1"/>
    </source>
</evidence>
<dbReference type="Gene3D" id="3.40.50.300">
    <property type="entry name" value="P-loop containing nucleotide triphosphate hydrolases"/>
    <property type="match status" value="1"/>
</dbReference>
<organism evidence="3 4">
    <name type="scientific">Candidatus Magnetoglobus multicellularis str. Araruama</name>
    <dbReference type="NCBI Taxonomy" id="890399"/>
    <lineage>
        <taxon>Bacteria</taxon>
        <taxon>Pseudomonadati</taxon>
        <taxon>Thermodesulfobacteriota</taxon>
        <taxon>Desulfobacteria</taxon>
        <taxon>Desulfobacterales</taxon>
        <taxon>Desulfobacteraceae</taxon>
        <taxon>Candidatus Magnetoglobus</taxon>
    </lineage>
</organism>
<sequence length="417" mass="49226">MNKEDIIKIIIEWQNYILQISGIQRRIEKDLFESINSKPIKIVTGFRRSGKTFLVQQIAQKLIQLNKISLSNVLYINFEDFRFLEINTPEKLYDVYQIFIHDIASRDHKLLIFDEIQNVYLWDRLIRTLYEKERDIEIILTGSNSELLSSELGSCLAGRFISFFIQPFDFKEYLSYFDISVDNNITYMRHQKEITTHFSQFIQYGGLPELLSISNENARISYIEAIISKVILDDIIKRFHVKNAFIIEKILLYLLSTPGNIVSFKRIGNYLQNMNESIKQETLIKYVRYMTQTLAIHEVSKFDWKLGKIFSTTRKYYAVDTGVLNLSAEKHRNYSKRLENIVFNKLKSSTKHIYFGALSSGKEIDFIIQNRHGEYSKYQITQKLHQDNYDRELSSFDLKDTYLDEGNNYLLVLDDDV</sequence>
<comment type="caution">
    <text evidence="3">The sequence shown here is derived from an EMBL/GenBank/DDBJ whole genome shotgun (WGS) entry which is preliminary data.</text>
</comment>
<proteinExistence type="predicted"/>
<protein>
    <submittedName>
        <fullName evidence="3">ATPase</fullName>
    </submittedName>
</protein>
<gene>
    <name evidence="3" type="ORF">OMM_07000</name>
</gene>
<dbReference type="Pfam" id="PF13635">
    <property type="entry name" value="DUF4143"/>
    <property type="match status" value="1"/>
</dbReference>
<dbReference type="PANTHER" id="PTHR33295">
    <property type="entry name" value="ATPASE"/>
    <property type="match status" value="1"/>
</dbReference>
<name>A0A1V1PEX8_9BACT</name>
<dbReference type="Proteomes" id="UP000189670">
    <property type="component" value="Unassembled WGS sequence"/>
</dbReference>
<dbReference type="InterPro" id="IPR025420">
    <property type="entry name" value="DUF4143"/>
</dbReference>
<dbReference type="SUPFAM" id="SSF52540">
    <property type="entry name" value="P-loop containing nucleoside triphosphate hydrolases"/>
    <property type="match status" value="1"/>
</dbReference>
<evidence type="ECO:0000259" key="2">
    <source>
        <dbReference type="Pfam" id="PF13635"/>
    </source>
</evidence>
<feature type="domain" description="DUF4143" evidence="2">
    <location>
        <begin position="233"/>
        <end position="376"/>
    </location>
</feature>
<feature type="domain" description="AAA" evidence="1">
    <location>
        <begin position="38"/>
        <end position="174"/>
    </location>
</feature>
<evidence type="ECO:0000313" key="4">
    <source>
        <dbReference type="Proteomes" id="UP000189670"/>
    </source>
</evidence>
<feature type="non-terminal residue" evidence="3">
    <location>
        <position position="417"/>
    </location>
</feature>
<dbReference type="InterPro" id="IPR027417">
    <property type="entry name" value="P-loop_NTPase"/>
</dbReference>
<accession>A0A1V1PEX8</accession>
<dbReference type="EMBL" id="ATBP01000071">
    <property type="protein sequence ID" value="ETR73323.1"/>
    <property type="molecule type" value="Genomic_DNA"/>
</dbReference>
<dbReference type="PANTHER" id="PTHR33295:SF18">
    <property type="entry name" value="AAA+ ATPASE DOMAIN-CONTAINING PROTEIN"/>
    <property type="match status" value="1"/>
</dbReference>
<dbReference type="AlphaFoldDB" id="A0A1V1PEX8"/>